<dbReference type="NCBIfam" id="TIGR00017">
    <property type="entry name" value="cmk"/>
    <property type="match status" value="1"/>
</dbReference>
<dbReference type="GO" id="GO:0015949">
    <property type="term" value="P:nucleobase-containing small molecule interconversion"/>
    <property type="evidence" value="ECO:0007669"/>
    <property type="project" value="TreeGrafter"/>
</dbReference>
<dbReference type="GO" id="GO:0036430">
    <property type="term" value="F:CMP kinase activity"/>
    <property type="evidence" value="ECO:0007669"/>
    <property type="project" value="RHEA"/>
</dbReference>
<organism evidence="10 11">
    <name type="scientific">Melioribacter roseus (strain DSM 23840 / JCM 17771 / VKM B-2668 / P3M-2)</name>
    <dbReference type="NCBI Taxonomy" id="1191523"/>
    <lineage>
        <taxon>Bacteria</taxon>
        <taxon>Pseudomonadati</taxon>
        <taxon>Ignavibacteriota</taxon>
        <taxon>Ignavibacteria</taxon>
        <taxon>Ignavibacteriales</taxon>
        <taxon>Melioribacteraceae</taxon>
        <taxon>Melioribacter</taxon>
    </lineage>
</organism>
<dbReference type="PATRIC" id="fig|1191523.3.peg.1909"/>
<dbReference type="SUPFAM" id="SSF52540">
    <property type="entry name" value="P-loop containing nucleoside triphosphate hydrolases"/>
    <property type="match status" value="1"/>
</dbReference>
<dbReference type="InterPro" id="IPR011994">
    <property type="entry name" value="Cytidylate_kinase_dom"/>
</dbReference>
<dbReference type="Proteomes" id="UP000009011">
    <property type="component" value="Chromosome"/>
</dbReference>
<dbReference type="EC" id="2.7.4.25" evidence="8"/>
<evidence type="ECO:0000256" key="3">
    <source>
        <dbReference type="ARBA" id="ARBA00022741"/>
    </source>
</evidence>
<keyword evidence="8" id="KW-0963">Cytoplasm</keyword>
<evidence type="ECO:0000256" key="7">
    <source>
        <dbReference type="ARBA" id="ARBA00048478"/>
    </source>
</evidence>
<dbReference type="InterPro" id="IPR003136">
    <property type="entry name" value="Cytidylate_kin"/>
</dbReference>
<dbReference type="GO" id="GO:0006220">
    <property type="term" value="P:pyrimidine nucleotide metabolic process"/>
    <property type="evidence" value="ECO:0007669"/>
    <property type="project" value="UniProtKB-UniRule"/>
</dbReference>
<name>I7A1E5_MELRP</name>
<evidence type="ECO:0000256" key="1">
    <source>
        <dbReference type="ARBA" id="ARBA00009427"/>
    </source>
</evidence>
<dbReference type="HOGENOM" id="CLU_079959_0_2_10"/>
<dbReference type="RefSeq" id="WP_014856465.1">
    <property type="nucleotide sequence ID" value="NC_018178.1"/>
</dbReference>
<dbReference type="PANTHER" id="PTHR21299:SF2">
    <property type="entry name" value="CYTIDYLATE KINASE"/>
    <property type="match status" value="1"/>
</dbReference>
<dbReference type="GO" id="GO:0005524">
    <property type="term" value="F:ATP binding"/>
    <property type="evidence" value="ECO:0007669"/>
    <property type="project" value="UniProtKB-UniRule"/>
</dbReference>
<reference evidence="10 11" key="1">
    <citation type="journal article" date="2013" name="PLoS ONE">
        <title>Genomic analysis of Melioribacter roseus, facultatively anaerobic organotrophic bacterium representing a novel deep lineage within Bacteriodetes/Chlorobi group.</title>
        <authorList>
            <person name="Kadnikov V.V."/>
            <person name="Mardanov A.V."/>
            <person name="Podosokorskaya O.A."/>
            <person name="Gavrilov S.N."/>
            <person name="Kublanov I.V."/>
            <person name="Beletsky A.V."/>
            <person name="Bonch-Osmolovskaya E.A."/>
            <person name="Ravin N.V."/>
        </authorList>
    </citation>
    <scope>NUCLEOTIDE SEQUENCE [LARGE SCALE GENOMIC DNA]</scope>
    <source>
        <strain evidence="11">JCM 17771 / P3M-2</strain>
    </source>
</reference>
<evidence type="ECO:0000256" key="8">
    <source>
        <dbReference type="HAMAP-Rule" id="MF_00238"/>
    </source>
</evidence>
<comment type="subcellular location">
    <subcellularLocation>
        <location evidence="8">Cytoplasm</location>
    </subcellularLocation>
</comment>
<dbReference type="HAMAP" id="MF_00238">
    <property type="entry name" value="Cytidyl_kinase_type1"/>
    <property type="match status" value="1"/>
</dbReference>
<accession>I7A1E5</accession>
<feature type="binding site" evidence="8">
    <location>
        <begin position="11"/>
        <end position="19"/>
    </location>
    <ligand>
        <name>ATP</name>
        <dbReference type="ChEBI" id="CHEBI:30616"/>
    </ligand>
</feature>
<comment type="catalytic activity">
    <reaction evidence="7 8">
        <text>CMP + ATP = CDP + ADP</text>
        <dbReference type="Rhea" id="RHEA:11600"/>
        <dbReference type="ChEBI" id="CHEBI:30616"/>
        <dbReference type="ChEBI" id="CHEBI:58069"/>
        <dbReference type="ChEBI" id="CHEBI:60377"/>
        <dbReference type="ChEBI" id="CHEBI:456216"/>
        <dbReference type="EC" id="2.7.4.25"/>
    </reaction>
</comment>
<protein>
    <recommendedName>
        <fullName evidence="8">Cytidylate kinase</fullName>
        <shortName evidence="8">CK</shortName>
        <ecNumber evidence="8">2.7.4.25</ecNumber>
    </recommendedName>
    <alternativeName>
        <fullName evidence="8">Cytidine monophosphate kinase</fullName>
        <shortName evidence="8">CMP kinase</shortName>
    </alternativeName>
</protein>
<dbReference type="AlphaFoldDB" id="I7A1E5"/>
<feature type="domain" description="Cytidylate kinase" evidence="9">
    <location>
        <begin position="7"/>
        <end position="219"/>
    </location>
</feature>
<dbReference type="EMBL" id="CP003557">
    <property type="protein sequence ID" value="AFN75033.1"/>
    <property type="molecule type" value="Genomic_DNA"/>
</dbReference>
<dbReference type="OrthoDB" id="9807434at2"/>
<dbReference type="CDD" id="cd02020">
    <property type="entry name" value="CMPK"/>
    <property type="match status" value="1"/>
</dbReference>
<evidence type="ECO:0000256" key="6">
    <source>
        <dbReference type="ARBA" id="ARBA00047615"/>
    </source>
</evidence>
<proteinExistence type="inferred from homology"/>
<evidence type="ECO:0000256" key="2">
    <source>
        <dbReference type="ARBA" id="ARBA00022679"/>
    </source>
</evidence>
<keyword evidence="5 8" id="KW-0067">ATP-binding</keyword>
<evidence type="ECO:0000313" key="10">
    <source>
        <dbReference type="EMBL" id="AFN75033.1"/>
    </source>
</evidence>
<keyword evidence="2 8" id="KW-0808">Transferase</keyword>
<keyword evidence="11" id="KW-1185">Reference proteome</keyword>
<dbReference type="GO" id="GO:0005829">
    <property type="term" value="C:cytosol"/>
    <property type="evidence" value="ECO:0007669"/>
    <property type="project" value="TreeGrafter"/>
</dbReference>
<evidence type="ECO:0000256" key="4">
    <source>
        <dbReference type="ARBA" id="ARBA00022777"/>
    </source>
</evidence>
<sequence>MSKKIIIAIDGPAGSGKSTAAKNLARKLNFTYLDTGAMYRAITYCALQRGIADDYDAVVEMTRNLDLKLRFENGVTRVFVNGEEITDKIRTAEVNSKVSEISAIPGVREEMVKLQRAIGKDCNLIAEGRDIATVVFPDADVKIYLTASLDERARRRFKEYQEGSVNISFDDVKANLAKRDEIDSGRDVAPLKKAEDALEIDNTGLTPDDDLELLIKKIEAALEKKGIQLKSLSPS</sequence>
<dbReference type="InterPro" id="IPR027417">
    <property type="entry name" value="P-loop_NTPase"/>
</dbReference>
<evidence type="ECO:0000256" key="5">
    <source>
        <dbReference type="ARBA" id="ARBA00022840"/>
    </source>
</evidence>
<evidence type="ECO:0000313" key="11">
    <source>
        <dbReference type="Proteomes" id="UP000009011"/>
    </source>
</evidence>
<dbReference type="KEGG" id="mro:MROS_1799"/>
<dbReference type="Pfam" id="PF02224">
    <property type="entry name" value="Cytidylate_kin"/>
    <property type="match status" value="1"/>
</dbReference>
<comment type="catalytic activity">
    <reaction evidence="6 8">
        <text>dCMP + ATP = dCDP + ADP</text>
        <dbReference type="Rhea" id="RHEA:25094"/>
        <dbReference type="ChEBI" id="CHEBI:30616"/>
        <dbReference type="ChEBI" id="CHEBI:57566"/>
        <dbReference type="ChEBI" id="CHEBI:58593"/>
        <dbReference type="ChEBI" id="CHEBI:456216"/>
        <dbReference type="EC" id="2.7.4.25"/>
    </reaction>
</comment>
<comment type="similarity">
    <text evidence="1 8">Belongs to the cytidylate kinase family. Type 1 subfamily.</text>
</comment>
<keyword evidence="3 8" id="KW-0547">Nucleotide-binding</keyword>
<dbReference type="Gene3D" id="3.40.50.300">
    <property type="entry name" value="P-loop containing nucleotide triphosphate hydrolases"/>
    <property type="match status" value="1"/>
</dbReference>
<dbReference type="PANTHER" id="PTHR21299">
    <property type="entry name" value="CYTIDYLATE KINASE/PANTOATE-BETA-ALANINE LIGASE"/>
    <property type="match status" value="1"/>
</dbReference>
<dbReference type="eggNOG" id="COG0283">
    <property type="taxonomic scope" value="Bacteria"/>
</dbReference>
<dbReference type="GO" id="GO:0036431">
    <property type="term" value="F:dCMP kinase activity"/>
    <property type="evidence" value="ECO:0007669"/>
    <property type="project" value="InterPro"/>
</dbReference>
<evidence type="ECO:0000259" key="9">
    <source>
        <dbReference type="Pfam" id="PF02224"/>
    </source>
</evidence>
<dbReference type="STRING" id="1191523.MROS_1799"/>
<gene>
    <name evidence="8" type="primary">cmk</name>
    <name evidence="10" type="ordered locus">MROS_1799</name>
</gene>
<keyword evidence="4 8" id="KW-0418">Kinase</keyword>